<comment type="cofactor">
    <cofactor evidence="1">
        <name>FAD</name>
        <dbReference type="ChEBI" id="CHEBI:57692"/>
    </cofactor>
</comment>
<feature type="domain" description="FAD-binding PCMH-type" evidence="8">
    <location>
        <begin position="36"/>
        <end position="223"/>
    </location>
</feature>
<dbReference type="EMBL" id="JZEY01000054">
    <property type="protein sequence ID" value="KKB09298.1"/>
    <property type="molecule type" value="Genomic_DNA"/>
</dbReference>
<dbReference type="SUPFAM" id="SSF56176">
    <property type="entry name" value="FAD-binding/transporter-associated domain-like"/>
    <property type="match status" value="1"/>
</dbReference>
<comment type="similarity">
    <text evidence="2">Belongs to the FAD-binding oxidoreductase/transferase type 4 family.</text>
</comment>
<dbReference type="EC" id="1.1.2.4" evidence="7"/>
<organism evidence="9 10">
    <name type="scientific">Devosia chinhatensis</name>
    <dbReference type="NCBI Taxonomy" id="429727"/>
    <lineage>
        <taxon>Bacteria</taxon>
        <taxon>Pseudomonadati</taxon>
        <taxon>Pseudomonadota</taxon>
        <taxon>Alphaproteobacteria</taxon>
        <taxon>Hyphomicrobiales</taxon>
        <taxon>Devosiaceae</taxon>
        <taxon>Devosia</taxon>
    </lineage>
</organism>
<evidence type="ECO:0000256" key="4">
    <source>
        <dbReference type="ARBA" id="ARBA00022827"/>
    </source>
</evidence>
<evidence type="ECO:0000256" key="5">
    <source>
        <dbReference type="ARBA" id="ARBA00022946"/>
    </source>
</evidence>
<name>A0A0F5FKH1_9HYPH</name>
<dbReference type="RefSeq" id="WP_046103990.1">
    <property type="nucleotide sequence ID" value="NZ_JZEY01000054.1"/>
</dbReference>
<dbReference type="Pfam" id="PF01565">
    <property type="entry name" value="FAD_binding_4"/>
    <property type="match status" value="1"/>
</dbReference>
<protein>
    <recommendedName>
        <fullName evidence="7">D-lactate dehydrogenase (cytochrome)</fullName>
        <ecNumber evidence="7">1.1.2.4</ecNumber>
    </recommendedName>
</protein>
<dbReference type="InterPro" id="IPR016169">
    <property type="entry name" value="FAD-bd_PCMH_sub2"/>
</dbReference>
<evidence type="ECO:0000256" key="6">
    <source>
        <dbReference type="ARBA" id="ARBA00023002"/>
    </source>
</evidence>
<dbReference type="PANTHER" id="PTHR11748">
    <property type="entry name" value="D-LACTATE DEHYDROGENASE"/>
    <property type="match status" value="1"/>
</dbReference>
<evidence type="ECO:0000256" key="3">
    <source>
        <dbReference type="ARBA" id="ARBA00022630"/>
    </source>
</evidence>
<dbReference type="OrthoDB" id="9811557at2"/>
<dbReference type="Gene3D" id="3.30.465.10">
    <property type="match status" value="1"/>
</dbReference>
<dbReference type="PATRIC" id="fig|429727.3.peg.1010"/>
<dbReference type="GO" id="GO:1903457">
    <property type="term" value="P:lactate catabolic process"/>
    <property type="evidence" value="ECO:0007669"/>
    <property type="project" value="TreeGrafter"/>
</dbReference>
<keyword evidence="4" id="KW-0274">FAD</keyword>
<dbReference type="InterPro" id="IPR006094">
    <property type="entry name" value="Oxid_FAD_bind_N"/>
</dbReference>
<dbReference type="InterPro" id="IPR016164">
    <property type="entry name" value="FAD-linked_Oxase-like_C"/>
</dbReference>
<keyword evidence="6" id="KW-0560">Oxidoreductase</keyword>
<dbReference type="STRING" id="429727.VE26_04855"/>
<evidence type="ECO:0000313" key="10">
    <source>
        <dbReference type="Proteomes" id="UP000033649"/>
    </source>
</evidence>
<dbReference type="InterPro" id="IPR016166">
    <property type="entry name" value="FAD-bd_PCMH"/>
</dbReference>
<dbReference type="PANTHER" id="PTHR11748:SF111">
    <property type="entry name" value="D-LACTATE DEHYDROGENASE, MITOCHONDRIAL-RELATED"/>
    <property type="match status" value="1"/>
</dbReference>
<sequence>MDPHIDPAAWLAKQLPGLNIETGDLDLYATDVFYEASHKPIAVLHPTSEDDVVRIIREAKDLNIGVYTRGGGLSYSAGYLPARPNCALIDLSALDKIIEINAQDRYVTVEAGVTWAALRDALRPLGLTTPFWGTFSGLHATVGGAVSQGAKFFGSASRGSSAESVLALRVVIGTGELIQTGSAGGDNTSPFFRNYGPDLTGIFLGDCGAFGIKTQITLQLIPAAKGEAFVSFSFDDPAAQMRAMAQIGAELLASECLGMDPFSAQSRMQSDGLVADLKTVGQIIKGASSLTSGLRDATLIALHGRRFAKKVGYLMNAVVEGGDQHEADRKARRVCAIARDAGGREIPASIPRVMRALPFPPMSGLLTPSGKRMAWLHTVVPNSLGAECFTRTEAVFERDAEALKAAGISHGYLLSTHGPSGVGVETLIRWSDAPLPIHLDFMSEAQRAALKRRADNPASRETLKALTQSILGEWRALGGVHMQIGRKYPYMETRQPAVRALLDQLKAQFDPSDIMSPGNLFSLD</sequence>
<comment type="caution">
    <text evidence="9">The sequence shown here is derived from an EMBL/GenBank/DDBJ whole genome shotgun (WGS) entry which is preliminary data.</text>
</comment>
<reference evidence="9 10" key="1">
    <citation type="submission" date="2015-03" db="EMBL/GenBank/DDBJ databases">
        <authorList>
            <person name="Hassan Y."/>
            <person name="Lepp D."/>
            <person name="Li X.-Z."/>
            <person name="Zhou T."/>
        </authorList>
    </citation>
    <scope>NUCLEOTIDE SEQUENCE [LARGE SCALE GENOMIC DNA]</scope>
    <source>
        <strain evidence="9 10">IPL18</strain>
    </source>
</reference>
<proteinExistence type="inferred from homology"/>
<dbReference type="AlphaFoldDB" id="A0A0F5FKH1"/>
<gene>
    <name evidence="9" type="ORF">VE26_04855</name>
</gene>
<dbReference type="Proteomes" id="UP000033649">
    <property type="component" value="Unassembled WGS sequence"/>
</dbReference>
<keyword evidence="5" id="KW-0809">Transit peptide</keyword>
<evidence type="ECO:0000256" key="2">
    <source>
        <dbReference type="ARBA" id="ARBA00008000"/>
    </source>
</evidence>
<evidence type="ECO:0000313" key="9">
    <source>
        <dbReference type="EMBL" id="KKB09298.1"/>
    </source>
</evidence>
<dbReference type="Pfam" id="PF02913">
    <property type="entry name" value="FAD-oxidase_C"/>
    <property type="match status" value="1"/>
</dbReference>
<dbReference type="SUPFAM" id="SSF55103">
    <property type="entry name" value="FAD-linked oxidases, C-terminal domain"/>
    <property type="match status" value="1"/>
</dbReference>
<accession>A0A0F5FKH1</accession>
<dbReference type="PROSITE" id="PS51387">
    <property type="entry name" value="FAD_PCMH"/>
    <property type="match status" value="1"/>
</dbReference>
<keyword evidence="3" id="KW-0285">Flavoprotein</keyword>
<evidence type="ECO:0000256" key="1">
    <source>
        <dbReference type="ARBA" id="ARBA00001974"/>
    </source>
</evidence>
<keyword evidence="10" id="KW-1185">Reference proteome</keyword>
<dbReference type="InterPro" id="IPR004113">
    <property type="entry name" value="FAD-bd_oxidored_4_C"/>
</dbReference>
<evidence type="ECO:0000259" key="8">
    <source>
        <dbReference type="PROSITE" id="PS51387"/>
    </source>
</evidence>
<dbReference type="GO" id="GO:0008720">
    <property type="term" value="F:D-lactate dehydrogenase (NAD+) activity"/>
    <property type="evidence" value="ECO:0007669"/>
    <property type="project" value="TreeGrafter"/>
</dbReference>
<evidence type="ECO:0000256" key="7">
    <source>
        <dbReference type="ARBA" id="ARBA00038897"/>
    </source>
</evidence>
<dbReference type="GO" id="GO:0071949">
    <property type="term" value="F:FAD binding"/>
    <property type="evidence" value="ECO:0007669"/>
    <property type="project" value="InterPro"/>
</dbReference>
<dbReference type="GO" id="GO:0004458">
    <property type="term" value="F:D-lactate dehydrogenase (cytochrome) activity"/>
    <property type="evidence" value="ECO:0007669"/>
    <property type="project" value="UniProtKB-EC"/>
</dbReference>
<dbReference type="InterPro" id="IPR036318">
    <property type="entry name" value="FAD-bd_PCMH-like_sf"/>
</dbReference>